<dbReference type="STRING" id="1121898.GCA_000422725_02701"/>
<reference evidence="9 10" key="1">
    <citation type="submission" date="2013-09" db="EMBL/GenBank/DDBJ databases">
        <authorList>
            <person name="Zeng Z."/>
            <person name="Chen C."/>
        </authorList>
    </citation>
    <scope>NUCLEOTIDE SEQUENCE [LARGE SCALE GENOMIC DNA]</scope>
    <source>
        <strain evidence="9 10">WB 4.1-42</strain>
    </source>
</reference>
<gene>
    <name evidence="9" type="ORF">Q766_09930</name>
</gene>
<dbReference type="GO" id="GO:0015483">
    <property type="term" value="F:long-chain fatty acid transporting porin activity"/>
    <property type="evidence" value="ECO:0007669"/>
    <property type="project" value="TreeGrafter"/>
</dbReference>
<evidence type="ECO:0000256" key="3">
    <source>
        <dbReference type="ARBA" id="ARBA00022452"/>
    </source>
</evidence>
<feature type="chain" id="PRO_5002003491" description="Transporter" evidence="8">
    <location>
        <begin position="20"/>
        <end position="499"/>
    </location>
</feature>
<evidence type="ECO:0008006" key="11">
    <source>
        <dbReference type="Google" id="ProtNLM"/>
    </source>
</evidence>
<dbReference type="GO" id="GO:0009279">
    <property type="term" value="C:cell outer membrane"/>
    <property type="evidence" value="ECO:0007669"/>
    <property type="project" value="UniProtKB-SubCell"/>
</dbReference>
<keyword evidence="10" id="KW-1185">Reference proteome</keyword>
<dbReference type="OrthoDB" id="9765571at2"/>
<keyword evidence="4" id="KW-0812">Transmembrane</keyword>
<name>A0A0A2MJX2_9FLAO</name>
<accession>A0A0A2MJX2</accession>
<evidence type="ECO:0000313" key="10">
    <source>
        <dbReference type="Proteomes" id="UP000030111"/>
    </source>
</evidence>
<evidence type="ECO:0000256" key="6">
    <source>
        <dbReference type="ARBA" id="ARBA00023136"/>
    </source>
</evidence>
<dbReference type="EMBL" id="JRLY01000007">
    <property type="protein sequence ID" value="KGO92942.1"/>
    <property type="molecule type" value="Genomic_DNA"/>
</dbReference>
<dbReference type="eggNOG" id="COG2067">
    <property type="taxonomic scope" value="Bacteria"/>
</dbReference>
<evidence type="ECO:0000256" key="5">
    <source>
        <dbReference type="ARBA" id="ARBA00022729"/>
    </source>
</evidence>
<comment type="similarity">
    <text evidence="2">Belongs to the OmpP1/FadL family.</text>
</comment>
<dbReference type="AlphaFoldDB" id="A0A0A2MJX2"/>
<dbReference type="PANTHER" id="PTHR35093:SF8">
    <property type="entry name" value="OUTER MEMBRANE PROTEIN NMB0088-RELATED"/>
    <property type="match status" value="1"/>
</dbReference>
<sequence length="499" mass="54404">MKKYLFTAAAVLAAATTYAQQDINTAADAVRYSMGNITGTARFRAMAGAFGAVGGDPSAMMVNPAGSAIFVYNSGTASATSYNTSNSANYFGTGVKKNDNSFDLNQLGAVFVFNNAREDATMQKFTLGFNYENTSSFDNNIRIAGVNPNNSIDKYFLRYANGIGNEGAIPLGTLQNGYFGDLNYIDQQAYLGYNAYVFNPSTSNGQTTYVSNVPSNGNYYQDSYINTSGYNGKIALNFAAQLVKRLYLGANINVHFTDYVNNTSFYEDTNNNGAEGLRSLQFDTERYTYGGGVSFDLGAIVKVTEQFRAGLAYQSPTWLRLQDDVTQRVIANNGGGTFVTDPGITFTFDDYTIKSPSKWTGSLAYVFGKHGLLSVDYAVKDYTNTQYTGSKYSALNAELKSTMQTASEVRIGGEYRIKQFSLRGGYRYEQSPYKNETTIGNLNGFSGGFGINFGGSRIDLAYAWYQRKADVALVTPGLTDAARVKSTNNNLTLSYTLDL</sequence>
<dbReference type="InterPro" id="IPR005017">
    <property type="entry name" value="OMPP1/FadL/TodX"/>
</dbReference>
<keyword evidence="5 8" id="KW-0732">Signal</keyword>
<comment type="subcellular location">
    <subcellularLocation>
        <location evidence="1">Cell outer membrane</location>
        <topology evidence="1">Multi-pass membrane protein</topology>
    </subcellularLocation>
</comment>
<evidence type="ECO:0000256" key="2">
    <source>
        <dbReference type="ARBA" id="ARBA00008163"/>
    </source>
</evidence>
<dbReference type="PANTHER" id="PTHR35093">
    <property type="entry name" value="OUTER MEMBRANE PROTEIN NMB0088-RELATED"/>
    <property type="match status" value="1"/>
</dbReference>
<keyword evidence="6" id="KW-0472">Membrane</keyword>
<protein>
    <recommendedName>
        <fullName evidence="11">Transporter</fullName>
    </recommendedName>
</protein>
<evidence type="ECO:0000256" key="4">
    <source>
        <dbReference type="ARBA" id="ARBA00022692"/>
    </source>
</evidence>
<evidence type="ECO:0000256" key="8">
    <source>
        <dbReference type="SAM" id="SignalP"/>
    </source>
</evidence>
<dbReference type="Proteomes" id="UP000030111">
    <property type="component" value="Unassembled WGS sequence"/>
</dbReference>
<dbReference type="Gene3D" id="2.40.160.60">
    <property type="entry name" value="Outer membrane protein transport protein (OMPP1/FadL/TodX)"/>
    <property type="match status" value="1"/>
</dbReference>
<dbReference type="RefSeq" id="WP_026993027.1">
    <property type="nucleotide sequence ID" value="NZ_JRLY01000007.1"/>
</dbReference>
<evidence type="ECO:0000256" key="7">
    <source>
        <dbReference type="ARBA" id="ARBA00023237"/>
    </source>
</evidence>
<dbReference type="SUPFAM" id="SSF56935">
    <property type="entry name" value="Porins"/>
    <property type="match status" value="1"/>
</dbReference>
<organism evidence="9 10">
    <name type="scientific">Flavobacterium subsaxonicum WB 4.1-42 = DSM 21790</name>
    <dbReference type="NCBI Taxonomy" id="1121898"/>
    <lineage>
        <taxon>Bacteria</taxon>
        <taxon>Pseudomonadati</taxon>
        <taxon>Bacteroidota</taxon>
        <taxon>Flavobacteriia</taxon>
        <taxon>Flavobacteriales</taxon>
        <taxon>Flavobacteriaceae</taxon>
        <taxon>Flavobacterium</taxon>
    </lineage>
</organism>
<evidence type="ECO:0000313" key="9">
    <source>
        <dbReference type="EMBL" id="KGO92942.1"/>
    </source>
</evidence>
<keyword evidence="3" id="KW-1134">Transmembrane beta strand</keyword>
<proteinExistence type="inferred from homology"/>
<evidence type="ECO:0000256" key="1">
    <source>
        <dbReference type="ARBA" id="ARBA00004571"/>
    </source>
</evidence>
<comment type="caution">
    <text evidence="9">The sequence shown here is derived from an EMBL/GenBank/DDBJ whole genome shotgun (WGS) entry which is preliminary data.</text>
</comment>
<feature type="signal peptide" evidence="8">
    <location>
        <begin position="1"/>
        <end position="19"/>
    </location>
</feature>
<keyword evidence="7" id="KW-0998">Cell outer membrane</keyword>